<keyword evidence="4" id="KW-0238">DNA-binding</keyword>
<keyword evidence="1" id="KW-0547">Nucleotide-binding</keyword>
<dbReference type="SUPFAM" id="SSF52540">
    <property type="entry name" value="P-loop containing nucleoside triphosphate hydrolases"/>
    <property type="match status" value="1"/>
</dbReference>
<organism evidence="8">
    <name type="scientific">marine sediment metagenome</name>
    <dbReference type="NCBI Taxonomy" id="412755"/>
    <lineage>
        <taxon>unclassified sequences</taxon>
        <taxon>metagenomes</taxon>
        <taxon>ecological metagenomes</taxon>
    </lineage>
</organism>
<dbReference type="Gene3D" id="3.40.50.300">
    <property type="entry name" value="P-loop containing nucleotide triphosphate hydrolases"/>
    <property type="match status" value="1"/>
</dbReference>
<dbReference type="PRINTS" id="PR01590">
    <property type="entry name" value="HTHFIS"/>
</dbReference>
<name>X1IM08_9ZZZZ</name>
<feature type="domain" description="Sigma-54 factor interaction" evidence="7">
    <location>
        <begin position="1"/>
        <end position="165"/>
    </location>
</feature>
<comment type="caution">
    <text evidence="8">The sequence shown here is derived from an EMBL/GenBank/DDBJ whole genome shotgun (WGS) entry which is preliminary data.</text>
</comment>
<dbReference type="EMBL" id="BARU01032371">
    <property type="protein sequence ID" value="GAH70290.1"/>
    <property type="molecule type" value="Genomic_DNA"/>
</dbReference>
<feature type="non-terminal residue" evidence="8">
    <location>
        <position position="1"/>
    </location>
</feature>
<evidence type="ECO:0000256" key="3">
    <source>
        <dbReference type="ARBA" id="ARBA00023015"/>
    </source>
</evidence>
<dbReference type="InterPro" id="IPR002197">
    <property type="entry name" value="HTH_Fis"/>
</dbReference>
<evidence type="ECO:0000256" key="2">
    <source>
        <dbReference type="ARBA" id="ARBA00022840"/>
    </source>
</evidence>
<protein>
    <recommendedName>
        <fullName evidence="7">Sigma-54 factor interaction domain-containing protein</fullName>
    </recommendedName>
</protein>
<gene>
    <name evidence="8" type="ORF">S03H2_51062</name>
</gene>
<dbReference type="FunFam" id="1.10.8.60:FF:000014">
    <property type="entry name" value="DNA-binding transcriptional regulator NtrC"/>
    <property type="match status" value="1"/>
</dbReference>
<dbReference type="InterPro" id="IPR025944">
    <property type="entry name" value="Sigma_54_int_dom_CS"/>
</dbReference>
<dbReference type="InterPro" id="IPR027417">
    <property type="entry name" value="P-loop_NTPase"/>
</dbReference>
<sequence>LESELFGHVKGAFTGAVSHKKGLLEVAHRGTFFLDEVGDMLRQTQVKFLRVLEEREFIPVGSTETRRVDVRFITATNRDLDKAVADGSFREDLFYRLNVIPIHLPPLRDRKEDIPLLAGHFLARYSRQMGKNVTGISEDAMRFLTDYNWPGNVRELENTVQRAVALSRDSEMTPADLVIKMRTGTPASQLMSRQLPPEGVDLEKRLAEVERSYIRQALERTGWNVTRAAEILGTSFRSLRYRISKLGIKNLSQ</sequence>
<keyword evidence="5" id="KW-0010">Activator</keyword>
<evidence type="ECO:0000256" key="5">
    <source>
        <dbReference type="ARBA" id="ARBA00023159"/>
    </source>
</evidence>
<dbReference type="SUPFAM" id="SSF46689">
    <property type="entry name" value="Homeodomain-like"/>
    <property type="match status" value="1"/>
</dbReference>
<dbReference type="PROSITE" id="PS50045">
    <property type="entry name" value="SIGMA54_INTERACT_4"/>
    <property type="match status" value="1"/>
</dbReference>
<evidence type="ECO:0000256" key="1">
    <source>
        <dbReference type="ARBA" id="ARBA00022741"/>
    </source>
</evidence>
<dbReference type="GO" id="GO:0006355">
    <property type="term" value="P:regulation of DNA-templated transcription"/>
    <property type="evidence" value="ECO:0007669"/>
    <property type="project" value="InterPro"/>
</dbReference>
<evidence type="ECO:0000256" key="6">
    <source>
        <dbReference type="ARBA" id="ARBA00023163"/>
    </source>
</evidence>
<dbReference type="InterPro" id="IPR058031">
    <property type="entry name" value="AAA_lid_NorR"/>
</dbReference>
<dbReference type="InterPro" id="IPR009057">
    <property type="entry name" value="Homeodomain-like_sf"/>
</dbReference>
<dbReference type="GO" id="GO:0005524">
    <property type="term" value="F:ATP binding"/>
    <property type="evidence" value="ECO:0007669"/>
    <property type="project" value="UniProtKB-KW"/>
</dbReference>
<dbReference type="AlphaFoldDB" id="X1IM08"/>
<evidence type="ECO:0000256" key="4">
    <source>
        <dbReference type="ARBA" id="ARBA00023125"/>
    </source>
</evidence>
<keyword evidence="2" id="KW-0067">ATP-binding</keyword>
<reference evidence="8" key="1">
    <citation type="journal article" date="2014" name="Front. Microbiol.">
        <title>High frequency of phylogenetically diverse reductive dehalogenase-homologous genes in deep subseafloor sedimentary metagenomes.</title>
        <authorList>
            <person name="Kawai M."/>
            <person name="Futagami T."/>
            <person name="Toyoda A."/>
            <person name="Takaki Y."/>
            <person name="Nishi S."/>
            <person name="Hori S."/>
            <person name="Arai W."/>
            <person name="Tsubouchi T."/>
            <person name="Morono Y."/>
            <person name="Uchiyama I."/>
            <person name="Ito T."/>
            <person name="Fujiyama A."/>
            <person name="Inagaki F."/>
            <person name="Takami H."/>
        </authorList>
    </citation>
    <scope>NUCLEOTIDE SEQUENCE</scope>
    <source>
        <strain evidence="8">Expedition CK06-06</strain>
    </source>
</reference>
<accession>X1IM08</accession>
<evidence type="ECO:0000313" key="8">
    <source>
        <dbReference type="EMBL" id="GAH70290.1"/>
    </source>
</evidence>
<dbReference type="PANTHER" id="PTHR32071">
    <property type="entry name" value="TRANSCRIPTIONAL REGULATORY PROTEIN"/>
    <property type="match status" value="1"/>
</dbReference>
<dbReference type="PROSITE" id="PS00688">
    <property type="entry name" value="SIGMA54_INTERACT_3"/>
    <property type="match status" value="1"/>
</dbReference>
<dbReference type="Gene3D" id="1.10.8.60">
    <property type="match status" value="1"/>
</dbReference>
<dbReference type="Pfam" id="PF00158">
    <property type="entry name" value="Sigma54_activat"/>
    <property type="match status" value="1"/>
</dbReference>
<dbReference type="Pfam" id="PF25601">
    <property type="entry name" value="AAA_lid_14"/>
    <property type="match status" value="1"/>
</dbReference>
<dbReference type="InterPro" id="IPR002078">
    <property type="entry name" value="Sigma_54_int"/>
</dbReference>
<dbReference type="Gene3D" id="1.10.10.60">
    <property type="entry name" value="Homeodomain-like"/>
    <property type="match status" value="1"/>
</dbReference>
<proteinExistence type="predicted"/>
<dbReference type="CDD" id="cd00009">
    <property type="entry name" value="AAA"/>
    <property type="match status" value="1"/>
</dbReference>
<keyword evidence="3" id="KW-0805">Transcription regulation</keyword>
<dbReference type="Pfam" id="PF02954">
    <property type="entry name" value="HTH_8"/>
    <property type="match status" value="1"/>
</dbReference>
<keyword evidence="6" id="KW-0804">Transcription</keyword>
<dbReference type="GO" id="GO:0043565">
    <property type="term" value="F:sequence-specific DNA binding"/>
    <property type="evidence" value="ECO:0007669"/>
    <property type="project" value="InterPro"/>
</dbReference>
<evidence type="ECO:0000259" key="7">
    <source>
        <dbReference type="PROSITE" id="PS50045"/>
    </source>
</evidence>